<dbReference type="PANTHER" id="PTHR43156:SF2">
    <property type="entry name" value="STAGE II SPORULATION PROTEIN E"/>
    <property type="match status" value="1"/>
</dbReference>
<dbReference type="Gene3D" id="3.30.450.20">
    <property type="entry name" value="PAS domain"/>
    <property type="match status" value="2"/>
</dbReference>
<dbReference type="InterPro" id="IPR052016">
    <property type="entry name" value="Bact_Sigma-Reg"/>
</dbReference>
<protein>
    <submittedName>
        <fullName evidence="4">SpoIIE family protein phosphatase</fullName>
    </submittedName>
</protein>
<dbReference type="GO" id="GO:0016791">
    <property type="term" value="F:phosphatase activity"/>
    <property type="evidence" value="ECO:0007669"/>
    <property type="project" value="TreeGrafter"/>
</dbReference>
<dbReference type="InterPro" id="IPR036457">
    <property type="entry name" value="PPM-type-like_dom_sf"/>
</dbReference>
<dbReference type="InterPro" id="IPR000014">
    <property type="entry name" value="PAS"/>
</dbReference>
<dbReference type="InterPro" id="IPR036890">
    <property type="entry name" value="HATPase_C_sf"/>
</dbReference>
<feature type="region of interest" description="Disordered" evidence="2">
    <location>
        <begin position="728"/>
        <end position="817"/>
    </location>
</feature>
<dbReference type="SUPFAM" id="SSF55781">
    <property type="entry name" value="GAF domain-like"/>
    <property type="match status" value="1"/>
</dbReference>
<feature type="compositionally biased region" description="Low complexity" evidence="2">
    <location>
        <begin position="747"/>
        <end position="765"/>
    </location>
</feature>
<dbReference type="InterPro" id="IPR001932">
    <property type="entry name" value="PPM-type_phosphatase-like_dom"/>
</dbReference>
<dbReference type="CDD" id="cd16936">
    <property type="entry name" value="HATPase_RsbW-like"/>
    <property type="match status" value="1"/>
</dbReference>
<feature type="domain" description="PPM-type phosphatase" evidence="3">
    <location>
        <begin position="398"/>
        <end position="612"/>
    </location>
</feature>
<feature type="compositionally biased region" description="Basic and acidic residues" evidence="2">
    <location>
        <begin position="770"/>
        <end position="797"/>
    </location>
</feature>
<dbReference type="Pfam" id="PF13581">
    <property type="entry name" value="HATPase_c_2"/>
    <property type="match status" value="1"/>
</dbReference>
<comment type="caution">
    <text evidence="4">The sequence shown here is derived from an EMBL/GenBank/DDBJ whole genome shotgun (WGS) entry which is preliminary data.</text>
</comment>
<dbReference type="Gene3D" id="3.30.450.40">
    <property type="match status" value="1"/>
</dbReference>
<sequence>MGAWRVTTGDGEGLPFGPGAVSTAELADDGTITAWGPSARRLLGYDAAQAIGLRANRLLADGVRVEGLVSRWCRDGDTGELALRHHEGHTVRVRARVNEMRDADGELRWMVTALPSAEAVRRDVGRSVLAGLADRTSIGLAVLDTDLRYVWINPALERMGGVPAGARYGRRIDDVLPRPASRNVMGVMKEVMRTGRPVNDFEYHGLTDASPDREVALSFSCFRLEDSANRVAGVGYAVIDVTPRFRARERLKLLDEASARIGSTLDAVRVAGGLVAVAVPRFAASAAVDLLDAVVTPTPSADDAPAPRALRTVADSPPPANGGGPLLLIPLRAGGRNLGQVRFLGRAGQPFEPDDITLAQELAQRVATCVDNASRFERERTAALALRRSLLPKDVPRQTAVDVARRYLPAAQSQVGGAWYDVIPLSGARTALVVGQVAGHGLAAAAGMGRLRTAVQTLARMDLPPGELLAHLDDIVVGLHEESNDTDTDPGGTCLYAVYDPVAQRVSLASAGHPPPAVALPDGTSRFLESRTGPALGLGAGLPFETAEFPLPEGGLLALYSAALPAADGGREGLRRALAAGEGSPDEVCGALTGGLPRVPGKDDAVVLVARARGVPDDRVAVWDVPLEPSAVARVRADVAGRMARWGLRDQSFPTELVASELVTNAIRYGRPPVRLRLIRETSLTCEVFDASDTTPHVRRAAADEEGGRGLFLVAQLTERWGTRYTAEGKTVWSEQPLSTPDDTADTPDAPNGPNAADPPGTPDADAPEADGRDGEGQDSDGRDGDGRDGDGRRTGADGRPFTGVPPSRGDGTRGAA</sequence>
<dbReference type="SMART" id="SM00331">
    <property type="entry name" value="PP2C_SIG"/>
    <property type="match status" value="1"/>
</dbReference>
<dbReference type="InterPro" id="IPR035965">
    <property type="entry name" value="PAS-like_dom_sf"/>
</dbReference>
<gene>
    <name evidence="4" type="ORF">POF50_033790</name>
</gene>
<reference evidence="4" key="1">
    <citation type="submission" date="2023-05" db="EMBL/GenBank/DDBJ databases">
        <title>Streptantibioticus silvisoli sp. nov., acidotolerant actinomycetes 1 from pine litter.</title>
        <authorList>
            <person name="Swiecimska M."/>
            <person name="Golinska P."/>
            <person name="Sangal V."/>
            <person name="Wachnowicz B."/>
            <person name="Goodfellow M."/>
        </authorList>
    </citation>
    <scope>NUCLEOTIDE SEQUENCE</scope>
    <source>
        <strain evidence="4">SL13</strain>
    </source>
</reference>
<dbReference type="FunFam" id="3.30.565.10:FF:000028">
    <property type="entry name" value="PAS sensor protein"/>
    <property type="match status" value="1"/>
</dbReference>
<dbReference type="CDD" id="cd00130">
    <property type="entry name" value="PAS"/>
    <property type="match status" value="2"/>
</dbReference>
<dbReference type="Pfam" id="PF13426">
    <property type="entry name" value="PAS_9"/>
    <property type="match status" value="1"/>
</dbReference>
<proteinExistence type="predicted"/>
<dbReference type="RefSeq" id="WP_271315438.1">
    <property type="nucleotide sequence ID" value="NZ_JABXJJ020000066.1"/>
</dbReference>
<keyword evidence="1" id="KW-0378">Hydrolase</keyword>
<organism evidence="4">
    <name type="scientific">Streptantibioticus silvisoli</name>
    <dbReference type="NCBI Taxonomy" id="2705255"/>
    <lineage>
        <taxon>Bacteria</taxon>
        <taxon>Bacillati</taxon>
        <taxon>Actinomycetota</taxon>
        <taxon>Actinomycetes</taxon>
        <taxon>Kitasatosporales</taxon>
        <taxon>Streptomycetaceae</taxon>
        <taxon>Streptantibioticus</taxon>
    </lineage>
</organism>
<dbReference type="InterPro" id="IPR029016">
    <property type="entry name" value="GAF-like_dom_sf"/>
</dbReference>
<dbReference type="AlphaFoldDB" id="A0AA90HAH9"/>
<dbReference type="EMBL" id="JABXJJ020000066">
    <property type="protein sequence ID" value="MDI5974260.1"/>
    <property type="molecule type" value="Genomic_DNA"/>
</dbReference>
<evidence type="ECO:0000259" key="3">
    <source>
        <dbReference type="SMART" id="SM00331"/>
    </source>
</evidence>
<dbReference type="InterPro" id="IPR003594">
    <property type="entry name" value="HATPase_dom"/>
</dbReference>
<accession>A0AA90HAH9</accession>
<dbReference type="Gene3D" id="3.30.565.10">
    <property type="entry name" value="Histidine kinase-like ATPase, C-terminal domain"/>
    <property type="match status" value="1"/>
</dbReference>
<dbReference type="Pfam" id="PF08448">
    <property type="entry name" value="PAS_4"/>
    <property type="match status" value="1"/>
</dbReference>
<dbReference type="Pfam" id="PF07228">
    <property type="entry name" value="SpoIIE"/>
    <property type="match status" value="1"/>
</dbReference>
<evidence type="ECO:0000313" key="4">
    <source>
        <dbReference type="EMBL" id="MDI5974260.1"/>
    </source>
</evidence>
<evidence type="ECO:0000256" key="2">
    <source>
        <dbReference type="SAM" id="MobiDB-lite"/>
    </source>
</evidence>
<dbReference type="InterPro" id="IPR013656">
    <property type="entry name" value="PAS_4"/>
</dbReference>
<dbReference type="PANTHER" id="PTHR43156">
    <property type="entry name" value="STAGE II SPORULATION PROTEIN E-RELATED"/>
    <property type="match status" value="1"/>
</dbReference>
<dbReference type="SUPFAM" id="SSF55785">
    <property type="entry name" value="PYP-like sensor domain (PAS domain)"/>
    <property type="match status" value="2"/>
</dbReference>
<name>A0AA90HAH9_9ACTN</name>
<dbReference type="Gene3D" id="3.60.40.10">
    <property type="entry name" value="PPM-type phosphatase domain"/>
    <property type="match status" value="1"/>
</dbReference>
<evidence type="ECO:0000256" key="1">
    <source>
        <dbReference type="ARBA" id="ARBA00022801"/>
    </source>
</evidence>